<dbReference type="PANTHER" id="PTHR15398">
    <property type="entry name" value="BROMODOMAIN-CONTAINING PROTEIN 8"/>
    <property type="match status" value="1"/>
</dbReference>
<reference evidence="2" key="2">
    <citation type="submission" date="2017-10" db="EMBL/GenBank/DDBJ databases">
        <title>Ladona fulva Genome sequencing and assembly.</title>
        <authorList>
            <person name="Murali S."/>
            <person name="Richards S."/>
            <person name="Bandaranaike D."/>
            <person name="Bellair M."/>
            <person name="Blankenburg K."/>
            <person name="Chao H."/>
            <person name="Dinh H."/>
            <person name="Doddapaneni H."/>
            <person name="Dugan-Rocha S."/>
            <person name="Elkadiri S."/>
            <person name="Gnanaolivu R."/>
            <person name="Hernandez B."/>
            <person name="Skinner E."/>
            <person name="Javaid M."/>
            <person name="Lee S."/>
            <person name="Li M."/>
            <person name="Ming W."/>
            <person name="Munidasa M."/>
            <person name="Muniz J."/>
            <person name="Nguyen L."/>
            <person name="Hughes D."/>
            <person name="Osuji N."/>
            <person name="Pu L.-L."/>
            <person name="Puazo M."/>
            <person name="Qu C."/>
            <person name="Quiroz J."/>
            <person name="Raj R."/>
            <person name="Weissenberger G."/>
            <person name="Xin Y."/>
            <person name="Zou X."/>
            <person name="Han Y."/>
            <person name="Worley K."/>
            <person name="Muzny D."/>
            <person name="Gibbs R."/>
        </authorList>
    </citation>
    <scope>NUCLEOTIDE SEQUENCE</scope>
    <source>
        <strain evidence="2">Sampled in the wild</strain>
    </source>
</reference>
<feature type="compositionally biased region" description="Low complexity" evidence="1">
    <location>
        <begin position="152"/>
        <end position="167"/>
    </location>
</feature>
<evidence type="ECO:0000313" key="2">
    <source>
        <dbReference type="EMBL" id="KAG8228262.1"/>
    </source>
</evidence>
<feature type="region of interest" description="Disordered" evidence="1">
    <location>
        <begin position="71"/>
        <end position="188"/>
    </location>
</feature>
<gene>
    <name evidence="2" type="ORF">J437_LFUL006229</name>
</gene>
<dbReference type="EMBL" id="KZ308365">
    <property type="protein sequence ID" value="KAG8228262.1"/>
    <property type="molecule type" value="Genomic_DNA"/>
</dbReference>
<proteinExistence type="predicted"/>
<evidence type="ECO:0000256" key="1">
    <source>
        <dbReference type="SAM" id="MobiDB-lite"/>
    </source>
</evidence>
<reference evidence="2" key="1">
    <citation type="submission" date="2013-04" db="EMBL/GenBank/DDBJ databases">
        <authorList>
            <person name="Qu J."/>
            <person name="Murali S.C."/>
            <person name="Bandaranaike D."/>
            <person name="Bellair M."/>
            <person name="Blankenburg K."/>
            <person name="Chao H."/>
            <person name="Dinh H."/>
            <person name="Doddapaneni H."/>
            <person name="Downs B."/>
            <person name="Dugan-Rocha S."/>
            <person name="Elkadiri S."/>
            <person name="Gnanaolivu R.D."/>
            <person name="Hernandez B."/>
            <person name="Javaid M."/>
            <person name="Jayaseelan J.C."/>
            <person name="Lee S."/>
            <person name="Li M."/>
            <person name="Ming W."/>
            <person name="Munidasa M."/>
            <person name="Muniz J."/>
            <person name="Nguyen L."/>
            <person name="Ongeri F."/>
            <person name="Osuji N."/>
            <person name="Pu L.-L."/>
            <person name="Puazo M."/>
            <person name="Qu C."/>
            <person name="Quiroz J."/>
            <person name="Raj R."/>
            <person name="Weissenberger G."/>
            <person name="Xin Y."/>
            <person name="Zou X."/>
            <person name="Han Y."/>
            <person name="Richards S."/>
            <person name="Worley K."/>
            <person name="Muzny D."/>
            <person name="Gibbs R."/>
        </authorList>
    </citation>
    <scope>NUCLEOTIDE SEQUENCE</scope>
    <source>
        <strain evidence="2">Sampled in the wild</strain>
    </source>
</reference>
<name>A0A8K0P091_LADFU</name>
<feature type="compositionally biased region" description="Basic and acidic residues" evidence="1">
    <location>
        <begin position="71"/>
        <end position="88"/>
    </location>
</feature>
<dbReference type="OrthoDB" id="1742084at2759"/>
<dbReference type="GO" id="GO:0035267">
    <property type="term" value="C:NuA4 histone acetyltransferase complex"/>
    <property type="evidence" value="ECO:0007669"/>
    <property type="project" value="TreeGrafter"/>
</dbReference>
<keyword evidence="3" id="KW-1185">Reference proteome</keyword>
<protein>
    <submittedName>
        <fullName evidence="2">Uncharacterized protein</fullName>
    </submittedName>
</protein>
<dbReference type="PANTHER" id="PTHR15398:SF4">
    <property type="entry name" value="BROMODOMAIN-CONTAINING PROTEIN 8 ISOFORM X1"/>
    <property type="match status" value="1"/>
</dbReference>
<sequence length="258" mass="28178">MNKLKMAAVQEIEESTDRHLDDKGKAMPSFRRFEKVSVSRTLRAFDELNRPPDWFSQKNCALQYSSLLEKVDTPKRKRGERGEVHVETPGESIVRKLTSAASASATASSPSLQRDPEIGTRQSSSQSEQSSEAESLVDRQVEVKPSSPVRESSPQPNSTPAASSAPTTPTPTSPLLTSLLKSPSQAPSLQASSILHSAITAQRGSSPTITSLLNSSPERVDELKKSIEVKRMLHNKLKDEIALVMSGQADDKLDEMLQ</sequence>
<dbReference type="AlphaFoldDB" id="A0A8K0P091"/>
<feature type="non-terminal residue" evidence="2">
    <location>
        <position position="258"/>
    </location>
</feature>
<feature type="compositionally biased region" description="Low complexity" evidence="1">
    <location>
        <begin position="122"/>
        <end position="134"/>
    </location>
</feature>
<dbReference type="Proteomes" id="UP000792457">
    <property type="component" value="Unassembled WGS sequence"/>
</dbReference>
<accession>A0A8K0P091</accession>
<feature type="compositionally biased region" description="Low complexity" evidence="1">
    <location>
        <begin position="173"/>
        <end position="188"/>
    </location>
</feature>
<comment type="caution">
    <text evidence="2">The sequence shown here is derived from an EMBL/GenBank/DDBJ whole genome shotgun (WGS) entry which is preliminary data.</text>
</comment>
<feature type="compositionally biased region" description="Low complexity" evidence="1">
    <location>
        <begin position="98"/>
        <end position="109"/>
    </location>
</feature>
<evidence type="ECO:0000313" key="3">
    <source>
        <dbReference type="Proteomes" id="UP000792457"/>
    </source>
</evidence>
<organism evidence="2 3">
    <name type="scientific">Ladona fulva</name>
    <name type="common">Scarce chaser dragonfly</name>
    <name type="synonym">Libellula fulva</name>
    <dbReference type="NCBI Taxonomy" id="123851"/>
    <lineage>
        <taxon>Eukaryota</taxon>
        <taxon>Metazoa</taxon>
        <taxon>Ecdysozoa</taxon>
        <taxon>Arthropoda</taxon>
        <taxon>Hexapoda</taxon>
        <taxon>Insecta</taxon>
        <taxon>Pterygota</taxon>
        <taxon>Palaeoptera</taxon>
        <taxon>Odonata</taxon>
        <taxon>Epiprocta</taxon>
        <taxon>Anisoptera</taxon>
        <taxon>Libelluloidea</taxon>
        <taxon>Libellulidae</taxon>
        <taxon>Ladona</taxon>
    </lineage>
</organism>